<protein>
    <submittedName>
        <fullName evidence="1">Uncharacterized protein</fullName>
    </submittedName>
</protein>
<dbReference type="AlphaFoldDB" id="A0A1Y5PFQ5"/>
<organism evidence="1">
    <name type="scientific">uncultured Mycobacterium sp</name>
    <dbReference type="NCBI Taxonomy" id="171292"/>
    <lineage>
        <taxon>Bacteria</taxon>
        <taxon>Bacillati</taxon>
        <taxon>Actinomycetota</taxon>
        <taxon>Actinomycetes</taxon>
        <taxon>Mycobacteriales</taxon>
        <taxon>Mycobacteriaceae</taxon>
        <taxon>Mycobacterium</taxon>
        <taxon>environmental samples</taxon>
    </lineage>
</organism>
<name>A0A1Y5PFQ5_9MYCO</name>
<reference evidence="1" key="1">
    <citation type="submission" date="2016-03" db="EMBL/GenBank/DDBJ databases">
        <authorList>
            <person name="Ploux O."/>
        </authorList>
    </citation>
    <scope>NUCLEOTIDE SEQUENCE</scope>
    <source>
        <strain evidence="1">UC10</strain>
    </source>
</reference>
<evidence type="ECO:0000313" key="1">
    <source>
        <dbReference type="EMBL" id="SBS77502.1"/>
    </source>
</evidence>
<proteinExistence type="predicted"/>
<accession>A0A1Y5PFQ5</accession>
<dbReference type="EMBL" id="FLQS01000039">
    <property type="protein sequence ID" value="SBS77502.1"/>
    <property type="molecule type" value="Genomic_DNA"/>
</dbReference>
<sequence length="82" mass="8342">MDPPGAHSAFPGALARAQAADLLTPRVGEPPFGAPSFDPPSNGATVGVAKPILIKFQSPVTYGVLAESALTGRFYSFVLGTA</sequence>
<gene>
    <name evidence="1" type="ORF">MHPYR_440014</name>
</gene>